<dbReference type="Proteomes" id="UP000015105">
    <property type="component" value="Chromosome 5D"/>
</dbReference>
<reference evidence="3" key="2">
    <citation type="journal article" date="2017" name="Nat. Plants">
        <title>The Aegilops tauschii genome reveals multiple impacts of transposons.</title>
        <authorList>
            <person name="Zhao G."/>
            <person name="Zou C."/>
            <person name="Li K."/>
            <person name="Wang K."/>
            <person name="Li T."/>
            <person name="Gao L."/>
            <person name="Zhang X."/>
            <person name="Wang H."/>
            <person name="Yang Z."/>
            <person name="Liu X."/>
            <person name="Jiang W."/>
            <person name="Mao L."/>
            <person name="Kong X."/>
            <person name="Jiao Y."/>
            <person name="Jia J."/>
        </authorList>
    </citation>
    <scope>NUCLEOTIDE SEQUENCE [LARGE SCALE GENOMIC DNA]</scope>
    <source>
        <strain evidence="3">cv. AL8/78</strain>
    </source>
</reference>
<dbReference type="Gramene" id="AET5Gv20219900.22">
    <property type="protein sequence ID" value="AET5Gv20219900.22"/>
    <property type="gene ID" value="AET5Gv20219900"/>
</dbReference>
<reference evidence="2" key="3">
    <citation type="journal article" date="2017" name="Nature">
        <title>Genome sequence of the progenitor of the wheat D genome Aegilops tauschii.</title>
        <authorList>
            <person name="Luo M.C."/>
            <person name="Gu Y.Q."/>
            <person name="Puiu D."/>
            <person name="Wang H."/>
            <person name="Twardziok S.O."/>
            <person name="Deal K.R."/>
            <person name="Huo N."/>
            <person name="Zhu T."/>
            <person name="Wang L."/>
            <person name="Wang Y."/>
            <person name="McGuire P.E."/>
            <person name="Liu S."/>
            <person name="Long H."/>
            <person name="Ramasamy R.K."/>
            <person name="Rodriguez J.C."/>
            <person name="Van S.L."/>
            <person name="Yuan L."/>
            <person name="Wang Z."/>
            <person name="Xia Z."/>
            <person name="Xiao L."/>
            <person name="Anderson O.D."/>
            <person name="Ouyang S."/>
            <person name="Liang Y."/>
            <person name="Zimin A.V."/>
            <person name="Pertea G."/>
            <person name="Qi P."/>
            <person name="Bennetzen J.L."/>
            <person name="Dai X."/>
            <person name="Dawson M.W."/>
            <person name="Muller H.G."/>
            <person name="Kugler K."/>
            <person name="Rivarola-Duarte L."/>
            <person name="Spannagl M."/>
            <person name="Mayer K.F.X."/>
            <person name="Lu F.H."/>
            <person name="Bevan M.W."/>
            <person name="Leroy P."/>
            <person name="Li P."/>
            <person name="You F.M."/>
            <person name="Sun Q."/>
            <person name="Liu Z."/>
            <person name="Lyons E."/>
            <person name="Wicker T."/>
            <person name="Salzberg S.L."/>
            <person name="Devos K.M."/>
            <person name="Dvorak J."/>
        </authorList>
    </citation>
    <scope>NUCLEOTIDE SEQUENCE [LARGE SCALE GENOMIC DNA]</scope>
    <source>
        <strain evidence="2">cv. AL8/78</strain>
    </source>
</reference>
<accession>A0A453JWP4</accession>
<dbReference type="Gramene" id="AET5Gv20219900.20">
    <property type="protein sequence ID" value="AET5Gv20219900.20"/>
    <property type="gene ID" value="AET5Gv20219900"/>
</dbReference>
<sequence>WNVQKGQNPSRRANPSRQARAPSASSPPCSLLSHVTALEPPPPRLLPAPSSPTPLPSMRRQGCHQPEPRRRPLLILLAAADWIESAHMASPPLPPGFASRRMESPWPPRGVALAAAESQLHHCPQESSPGKVTSSESLLSLVLLPCLLHVCCVRLATPPASSSPSTFTGTICLPSDLQISIFGDCGVLISLDYYLYLGISYELMFLLRAWIVGSTDLGLFVEQND</sequence>
<feature type="compositionally biased region" description="Low complexity" evidence="1">
    <location>
        <begin position="9"/>
        <end position="28"/>
    </location>
</feature>
<keyword evidence="3" id="KW-1185">Reference proteome</keyword>
<name>A0A453JWP4_AEGTS</name>
<evidence type="ECO:0000313" key="2">
    <source>
        <dbReference type="EnsemblPlants" id="AET5Gv20219900.22"/>
    </source>
</evidence>
<evidence type="ECO:0000313" key="3">
    <source>
        <dbReference type="Proteomes" id="UP000015105"/>
    </source>
</evidence>
<feature type="compositionally biased region" description="Pro residues" evidence="1">
    <location>
        <begin position="39"/>
        <end position="55"/>
    </location>
</feature>
<reference evidence="2" key="5">
    <citation type="journal article" date="2021" name="G3 (Bethesda)">
        <title>Aegilops tauschii genome assembly Aet v5.0 features greater sequence contiguity and improved annotation.</title>
        <authorList>
            <person name="Wang L."/>
            <person name="Zhu T."/>
            <person name="Rodriguez J.C."/>
            <person name="Deal K.R."/>
            <person name="Dubcovsky J."/>
            <person name="McGuire P.E."/>
            <person name="Lux T."/>
            <person name="Spannagl M."/>
            <person name="Mayer K.F.X."/>
            <person name="Baldrich P."/>
            <person name="Meyers B.C."/>
            <person name="Huo N."/>
            <person name="Gu Y.Q."/>
            <person name="Zhou H."/>
            <person name="Devos K.M."/>
            <person name="Bennetzen J.L."/>
            <person name="Unver T."/>
            <person name="Budak H."/>
            <person name="Gulick P.J."/>
            <person name="Galiba G."/>
            <person name="Kalapos B."/>
            <person name="Nelson D.R."/>
            <person name="Li P."/>
            <person name="You F.M."/>
            <person name="Luo M.C."/>
            <person name="Dvorak J."/>
        </authorList>
    </citation>
    <scope>NUCLEOTIDE SEQUENCE [LARGE SCALE GENOMIC DNA]</scope>
    <source>
        <strain evidence="2">cv. AL8/78</strain>
    </source>
</reference>
<feature type="region of interest" description="Disordered" evidence="1">
    <location>
        <begin position="1"/>
        <end position="67"/>
    </location>
</feature>
<dbReference type="EnsemblPlants" id="AET5Gv20219900.20">
    <property type="protein sequence ID" value="AET5Gv20219900.20"/>
    <property type="gene ID" value="AET5Gv20219900"/>
</dbReference>
<organism evidence="2 3">
    <name type="scientific">Aegilops tauschii subsp. strangulata</name>
    <name type="common">Goatgrass</name>
    <dbReference type="NCBI Taxonomy" id="200361"/>
    <lineage>
        <taxon>Eukaryota</taxon>
        <taxon>Viridiplantae</taxon>
        <taxon>Streptophyta</taxon>
        <taxon>Embryophyta</taxon>
        <taxon>Tracheophyta</taxon>
        <taxon>Spermatophyta</taxon>
        <taxon>Magnoliopsida</taxon>
        <taxon>Liliopsida</taxon>
        <taxon>Poales</taxon>
        <taxon>Poaceae</taxon>
        <taxon>BOP clade</taxon>
        <taxon>Pooideae</taxon>
        <taxon>Triticodae</taxon>
        <taxon>Triticeae</taxon>
        <taxon>Triticinae</taxon>
        <taxon>Aegilops</taxon>
    </lineage>
</organism>
<dbReference type="AlphaFoldDB" id="A0A453JWP4"/>
<proteinExistence type="predicted"/>
<evidence type="ECO:0000256" key="1">
    <source>
        <dbReference type="SAM" id="MobiDB-lite"/>
    </source>
</evidence>
<reference evidence="2" key="4">
    <citation type="submission" date="2019-03" db="UniProtKB">
        <authorList>
            <consortium name="EnsemblPlants"/>
        </authorList>
    </citation>
    <scope>IDENTIFICATION</scope>
</reference>
<dbReference type="EnsemblPlants" id="AET5Gv20219900.22">
    <property type="protein sequence ID" value="AET5Gv20219900.22"/>
    <property type="gene ID" value="AET5Gv20219900"/>
</dbReference>
<protein>
    <submittedName>
        <fullName evidence="2">Uncharacterized protein</fullName>
    </submittedName>
</protein>
<reference evidence="3" key="1">
    <citation type="journal article" date="2014" name="Science">
        <title>Ancient hybridizations among the ancestral genomes of bread wheat.</title>
        <authorList>
            <consortium name="International Wheat Genome Sequencing Consortium,"/>
            <person name="Marcussen T."/>
            <person name="Sandve S.R."/>
            <person name="Heier L."/>
            <person name="Spannagl M."/>
            <person name="Pfeifer M."/>
            <person name="Jakobsen K.S."/>
            <person name="Wulff B.B."/>
            <person name="Steuernagel B."/>
            <person name="Mayer K.F."/>
            <person name="Olsen O.A."/>
        </authorList>
    </citation>
    <scope>NUCLEOTIDE SEQUENCE [LARGE SCALE GENOMIC DNA]</scope>
    <source>
        <strain evidence="3">cv. AL8/78</strain>
    </source>
</reference>